<reference evidence="2" key="1">
    <citation type="journal article" date="2020" name="Stud. Mycol.">
        <title>101 Dothideomycetes genomes: a test case for predicting lifestyles and emergence of pathogens.</title>
        <authorList>
            <person name="Haridas S."/>
            <person name="Albert R."/>
            <person name="Binder M."/>
            <person name="Bloem J."/>
            <person name="Labutti K."/>
            <person name="Salamov A."/>
            <person name="Andreopoulos B."/>
            <person name="Baker S."/>
            <person name="Barry K."/>
            <person name="Bills G."/>
            <person name="Bluhm B."/>
            <person name="Cannon C."/>
            <person name="Castanera R."/>
            <person name="Culley D."/>
            <person name="Daum C."/>
            <person name="Ezra D."/>
            <person name="Gonzalez J."/>
            <person name="Henrissat B."/>
            <person name="Kuo A."/>
            <person name="Liang C."/>
            <person name="Lipzen A."/>
            <person name="Lutzoni F."/>
            <person name="Magnuson J."/>
            <person name="Mondo S."/>
            <person name="Nolan M."/>
            <person name="Ohm R."/>
            <person name="Pangilinan J."/>
            <person name="Park H.-J."/>
            <person name="Ramirez L."/>
            <person name="Alfaro M."/>
            <person name="Sun H."/>
            <person name="Tritt A."/>
            <person name="Yoshinaga Y."/>
            <person name="Zwiers L.-H."/>
            <person name="Turgeon B."/>
            <person name="Goodwin S."/>
            <person name="Spatafora J."/>
            <person name="Crous P."/>
            <person name="Grigoriev I."/>
        </authorList>
    </citation>
    <scope>NUCLEOTIDE SEQUENCE</scope>
    <source>
        <strain evidence="2">CBS 269.34</strain>
    </source>
</reference>
<gene>
    <name evidence="2" type="ORF">BU16DRAFT_177849</name>
</gene>
<proteinExistence type="predicted"/>
<organism evidence="2 3">
    <name type="scientific">Lophium mytilinum</name>
    <dbReference type="NCBI Taxonomy" id="390894"/>
    <lineage>
        <taxon>Eukaryota</taxon>
        <taxon>Fungi</taxon>
        <taxon>Dikarya</taxon>
        <taxon>Ascomycota</taxon>
        <taxon>Pezizomycotina</taxon>
        <taxon>Dothideomycetes</taxon>
        <taxon>Pleosporomycetidae</taxon>
        <taxon>Mytilinidiales</taxon>
        <taxon>Mytilinidiaceae</taxon>
        <taxon>Lophium</taxon>
    </lineage>
</organism>
<keyword evidence="3" id="KW-1185">Reference proteome</keyword>
<accession>A0A6A6QCV6</accession>
<feature type="region of interest" description="Disordered" evidence="1">
    <location>
        <begin position="1"/>
        <end position="103"/>
    </location>
</feature>
<feature type="compositionally biased region" description="Low complexity" evidence="1">
    <location>
        <begin position="1"/>
        <end position="18"/>
    </location>
</feature>
<evidence type="ECO:0000313" key="2">
    <source>
        <dbReference type="EMBL" id="KAF2489297.1"/>
    </source>
</evidence>
<dbReference type="OrthoDB" id="4203030at2759"/>
<protein>
    <submittedName>
        <fullName evidence="2">Uncharacterized protein</fullName>
    </submittedName>
</protein>
<feature type="region of interest" description="Disordered" evidence="1">
    <location>
        <begin position="144"/>
        <end position="169"/>
    </location>
</feature>
<evidence type="ECO:0000256" key="1">
    <source>
        <dbReference type="SAM" id="MobiDB-lite"/>
    </source>
</evidence>
<evidence type="ECO:0000313" key="3">
    <source>
        <dbReference type="Proteomes" id="UP000799750"/>
    </source>
</evidence>
<name>A0A6A6QCV6_9PEZI</name>
<feature type="compositionally biased region" description="Low complexity" evidence="1">
    <location>
        <begin position="54"/>
        <end position="80"/>
    </location>
</feature>
<dbReference type="Proteomes" id="UP000799750">
    <property type="component" value="Unassembled WGS sequence"/>
</dbReference>
<dbReference type="EMBL" id="MU004199">
    <property type="protein sequence ID" value="KAF2489297.1"/>
    <property type="molecule type" value="Genomic_DNA"/>
</dbReference>
<sequence length="267" mass="29300">MTCNITTTPLYTEPLPLYQRDPETASIRSAAPSYVSDAPTYTSRRQSIPAPNATTNSPSRLSTTPSRATTSTPASASPPRLGLPSPRYAPGFQSRAHGSSSDLSAHNYNISHWSNIHSNHQSRQYENVARRRASQAVNTTLIINTPLSTPLPPSTSHTTSSTALDSSAAGAYPADTVHTPTSPLEDPYLVGEEAAEKARKQRIYREMCLRGEEALKHESKTWDFMLGQMADWEERERSWGKFRETVNTGRTKLLGRRIGLGGGRFGL</sequence>
<dbReference type="AlphaFoldDB" id="A0A6A6QCV6"/>